<dbReference type="Gene3D" id="3.40.630.30">
    <property type="match status" value="1"/>
</dbReference>
<name>A0A6C0JPR9_9ZZZZ</name>
<dbReference type="EMBL" id="MN740423">
    <property type="protein sequence ID" value="QHU05878.1"/>
    <property type="molecule type" value="Genomic_DNA"/>
</dbReference>
<reference evidence="1" key="1">
    <citation type="journal article" date="2020" name="Nature">
        <title>Giant virus diversity and host interactions through global metagenomics.</title>
        <authorList>
            <person name="Schulz F."/>
            <person name="Roux S."/>
            <person name="Paez-Espino D."/>
            <person name="Jungbluth S."/>
            <person name="Walsh D.A."/>
            <person name="Denef V.J."/>
            <person name="McMahon K.D."/>
            <person name="Konstantinidis K.T."/>
            <person name="Eloe-Fadrosh E.A."/>
            <person name="Kyrpides N.C."/>
            <person name="Woyke T."/>
        </authorList>
    </citation>
    <scope>NUCLEOTIDE SEQUENCE</scope>
    <source>
        <strain evidence="1">GVMAG-M-3300027736-24</strain>
    </source>
</reference>
<proteinExistence type="predicted"/>
<organism evidence="1">
    <name type="scientific">viral metagenome</name>
    <dbReference type="NCBI Taxonomy" id="1070528"/>
    <lineage>
        <taxon>unclassified sequences</taxon>
        <taxon>metagenomes</taxon>
        <taxon>organismal metagenomes</taxon>
    </lineage>
</organism>
<dbReference type="SUPFAM" id="SSF55729">
    <property type="entry name" value="Acyl-CoA N-acyltransferases (Nat)"/>
    <property type="match status" value="1"/>
</dbReference>
<dbReference type="InterPro" id="IPR016181">
    <property type="entry name" value="Acyl_CoA_acyltransferase"/>
</dbReference>
<accession>A0A6C0JPR9</accession>
<evidence type="ECO:0000313" key="1">
    <source>
        <dbReference type="EMBL" id="QHU05878.1"/>
    </source>
</evidence>
<protein>
    <recommendedName>
        <fullName evidence="2">N-acetyltransferase domain-containing protein</fullName>
    </recommendedName>
</protein>
<dbReference type="AlphaFoldDB" id="A0A6C0JPR9"/>
<sequence length="193" mass="22942">MEFIEQIKQICLETDNEWFLTHDFTKLALHDLKIKERYEKDIFDNRECPECHLRGVECISCEIECIRNDELEELDILKYRVYDDETETYVKSKWIIPEKINGEIPGFILIECRGDGIGEIGFTAHLKFACVRHKYRKRGVLHNMVNSIPKQWNIWLEASSNDIENVENIWERCGFSYLKTIHGQHIIYKKMGV</sequence>
<evidence type="ECO:0008006" key="2">
    <source>
        <dbReference type="Google" id="ProtNLM"/>
    </source>
</evidence>